<evidence type="ECO:0000313" key="2">
    <source>
        <dbReference type="EMBL" id="MPM61299.1"/>
    </source>
</evidence>
<keyword evidence="1" id="KW-0812">Transmembrane</keyword>
<accession>A0A645B754</accession>
<dbReference type="AlphaFoldDB" id="A0A645B754"/>
<proteinExistence type="predicted"/>
<evidence type="ECO:0000256" key="1">
    <source>
        <dbReference type="SAM" id="Phobius"/>
    </source>
</evidence>
<keyword evidence="1" id="KW-1133">Transmembrane helix</keyword>
<name>A0A645B754_9ZZZZ</name>
<keyword evidence="1" id="KW-0472">Membrane</keyword>
<protein>
    <submittedName>
        <fullName evidence="2">Uncharacterized protein</fullName>
    </submittedName>
</protein>
<sequence>MGDIGHRKAYHASHCEIEERYRKDGGQYQSFFACLGCLRLIGGYVLALGRIGLIPRLLDGGHQLRRAHQNRVILHFGKPGDEVDRSRLYTLFAL</sequence>
<feature type="transmembrane region" description="Helical" evidence="1">
    <location>
        <begin position="28"/>
        <end position="48"/>
    </location>
</feature>
<dbReference type="EMBL" id="VSSQ01018265">
    <property type="protein sequence ID" value="MPM61299.1"/>
    <property type="molecule type" value="Genomic_DNA"/>
</dbReference>
<reference evidence="2" key="1">
    <citation type="submission" date="2019-08" db="EMBL/GenBank/DDBJ databases">
        <authorList>
            <person name="Kucharzyk K."/>
            <person name="Murdoch R.W."/>
            <person name="Higgins S."/>
            <person name="Loffler F."/>
        </authorList>
    </citation>
    <scope>NUCLEOTIDE SEQUENCE</scope>
</reference>
<gene>
    <name evidence="2" type="ORF">SDC9_108157</name>
</gene>
<comment type="caution">
    <text evidence="2">The sequence shown here is derived from an EMBL/GenBank/DDBJ whole genome shotgun (WGS) entry which is preliminary data.</text>
</comment>
<organism evidence="2">
    <name type="scientific">bioreactor metagenome</name>
    <dbReference type="NCBI Taxonomy" id="1076179"/>
    <lineage>
        <taxon>unclassified sequences</taxon>
        <taxon>metagenomes</taxon>
        <taxon>ecological metagenomes</taxon>
    </lineage>
</organism>